<feature type="compositionally biased region" description="Basic and acidic residues" evidence="1">
    <location>
        <begin position="216"/>
        <end position="229"/>
    </location>
</feature>
<evidence type="ECO:0000313" key="4">
    <source>
        <dbReference type="Proteomes" id="UP001497744"/>
    </source>
</evidence>
<feature type="compositionally biased region" description="Acidic residues" evidence="1">
    <location>
        <begin position="250"/>
        <end position="260"/>
    </location>
</feature>
<accession>A0AAV4LVC1</accession>
<dbReference type="Gene3D" id="2.30.30.100">
    <property type="match status" value="1"/>
</dbReference>
<dbReference type="EMBL" id="BPLF01000002">
    <property type="protein sequence ID" value="GIX63540.1"/>
    <property type="molecule type" value="Genomic_DNA"/>
</dbReference>
<dbReference type="SUPFAM" id="SSF50182">
    <property type="entry name" value="Sm-like ribonucleoproteins"/>
    <property type="match status" value="1"/>
</dbReference>
<protein>
    <submittedName>
        <fullName evidence="3">U6 snRNA-associated sm-like protein Lsm3</fullName>
    </submittedName>
</protein>
<dbReference type="RefSeq" id="XP_067715609.1">
    <property type="nucleotide sequence ID" value="XM_067859508.1"/>
</dbReference>
<keyword evidence="4" id="KW-1185">Reference proteome</keyword>
<feature type="domain" description="Sm" evidence="2">
    <location>
        <begin position="2"/>
        <end position="66"/>
    </location>
</feature>
<organism evidence="3 4">
    <name type="scientific">Babesia caballi</name>
    <dbReference type="NCBI Taxonomy" id="5871"/>
    <lineage>
        <taxon>Eukaryota</taxon>
        <taxon>Sar</taxon>
        <taxon>Alveolata</taxon>
        <taxon>Apicomplexa</taxon>
        <taxon>Aconoidasida</taxon>
        <taxon>Piroplasmida</taxon>
        <taxon>Babesiidae</taxon>
        <taxon>Babesia</taxon>
    </lineage>
</organism>
<name>A0AAV4LVC1_BABCB</name>
<feature type="region of interest" description="Disordered" evidence="1">
    <location>
        <begin position="194"/>
        <end position="267"/>
    </location>
</feature>
<dbReference type="GO" id="GO:0003723">
    <property type="term" value="F:RNA binding"/>
    <property type="evidence" value="ECO:0007669"/>
    <property type="project" value="InterPro"/>
</dbReference>
<gene>
    <name evidence="3" type="ORF">BcabD6B2_29750</name>
</gene>
<dbReference type="Pfam" id="PF01423">
    <property type="entry name" value="LSM"/>
    <property type="match status" value="1"/>
</dbReference>
<dbReference type="PANTHER" id="PTHR13110">
    <property type="entry name" value="U6 SNRNA-ASSOCIATED SM-LIKE PROTEIN LSM3"/>
    <property type="match status" value="1"/>
</dbReference>
<evidence type="ECO:0000256" key="1">
    <source>
        <dbReference type="SAM" id="MobiDB-lite"/>
    </source>
</evidence>
<feature type="compositionally biased region" description="Low complexity" evidence="1">
    <location>
        <begin position="202"/>
        <end position="214"/>
    </location>
</feature>
<feature type="compositionally biased region" description="Basic and acidic residues" evidence="1">
    <location>
        <begin position="236"/>
        <end position="248"/>
    </location>
</feature>
<evidence type="ECO:0000259" key="2">
    <source>
        <dbReference type="SMART" id="SM00651"/>
    </source>
</evidence>
<dbReference type="InterPro" id="IPR040002">
    <property type="entry name" value="Sm-like_LSM3"/>
</dbReference>
<proteinExistence type="predicted"/>
<sequence>MDMIRINLDENVYIKCKGGREIIGKLHAYDEHCNMVLSEAKETITAVETDPQTKEESTKVVHYAAGSSRADHHSKQRHRLRQGRLADHAIARAGDHVLVADDEQLLPKAKGGPPAEGEVHVVVKVLGRSLQLGAASRRDTAEDGTALAEGAADHGATGAVMRWRSVVRPEGADAARENAGRLNGRAAAGSLREGVARGAGGTAPAATEAVPGAAQRDGRAELNRGRARESGAGNVIEERPRGRRRVEQSGEQEELGDANEADARQRARKHVVEDRVAAVAEANVDGAQQEEGGDRHRRDVEVRHKVSHLAYGDEDAEQVVQRVLVRETKVDAAGVDDWSHDGGQLLGAVGGRLEVAGHVAVAGRLRRERRLQVVDQTKPALDDIRIHHILRLPERGRTIHTARHTRRRPGRCGQGDAMCALLASGVRLSRLYNPRFRAKEGFFDTSHRPAPLAKLPTAGGSGRRITLPACGNYAHHVASEREKPEDLAQTVAKVLAERVGSKVCVYASQRNAKQALQCSSIGSRRGSRSGRSCCGASGATASRAEHLAFRRGNFAILLTDGVTGMLPVPDVVVHYDLPKSPEALKRRQRPQRANVFFYLSHERVLVAHLQHALNAVVEKWELPSRTQQAEAFLDKFGEVEGVQPLPPGVGIEGGSHGDHEMLGALMYFVHRKHAHSKKQYLLHDPGFQRFRTRRDVEQYLSEKGVTNYTGIALSRRGFVVESYEMLRLPVVHEAAAELPGLRRIRRRVSAGCISSSAGKKRAFEILAKDHERKMIRAFRFKQARQPEAQHVLRHALEAAGPQPELLADALEVDEVSAAHAKVPVQKAHVGRGAVGYLQAVQGRRRKLEAARLTHLQDVGVAEHRGDCVGQVADLVHEVHQANVGAGYLHDRRARALAAQPLRRAVVVGDVFEVEADAACIGYVDAARRTYGS</sequence>
<evidence type="ECO:0000313" key="3">
    <source>
        <dbReference type="EMBL" id="GIX63540.1"/>
    </source>
</evidence>
<dbReference type="GeneID" id="94195021"/>
<comment type="caution">
    <text evidence="3">The sequence shown here is derived from an EMBL/GenBank/DDBJ whole genome shotgun (WGS) entry which is preliminary data.</text>
</comment>
<reference evidence="3 4" key="1">
    <citation type="submission" date="2021-06" db="EMBL/GenBank/DDBJ databases">
        <title>Genome sequence of Babesia caballi.</title>
        <authorList>
            <person name="Yamagishi J."/>
            <person name="Kidaka T."/>
            <person name="Ochi A."/>
        </authorList>
    </citation>
    <scope>NUCLEOTIDE SEQUENCE [LARGE SCALE GENOMIC DNA]</scope>
    <source>
        <strain evidence="3">USDA-D6B2</strain>
    </source>
</reference>
<dbReference type="SMART" id="SM00651">
    <property type="entry name" value="Sm"/>
    <property type="match status" value="1"/>
</dbReference>
<dbReference type="Proteomes" id="UP001497744">
    <property type="component" value="Unassembled WGS sequence"/>
</dbReference>
<dbReference type="InterPro" id="IPR001163">
    <property type="entry name" value="Sm_dom_euk/arc"/>
</dbReference>
<dbReference type="InterPro" id="IPR010920">
    <property type="entry name" value="LSM_dom_sf"/>
</dbReference>
<dbReference type="AlphaFoldDB" id="A0AAV4LVC1"/>